<dbReference type="Proteomes" id="UP000005239">
    <property type="component" value="Unassembled WGS sequence"/>
</dbReference>
<gene>
    <name evidence="1" type="primary">WBGene00094563</name>
</gene>
<proteinExistence type="predicted"/>
<dbReference type="AlphaFoldDB" id="A0A2A6CE58"/>
<reference evidence="1" key="2">
    <citation type="submission" date="2022-06" db="UniProtKB">
        <authorList>
            <consortium name="EnsemblMetazoa"/>
        </authorList>
    </citation>
    <scope>IDENTIFICATION</scope>
    <source>
        <strain evidence="1">PS312</strain>
    </source>
</reference>
<evidence type="ECO:0000313" key="1">
    <source>
        <dbReference type="EnsemblMetazoa" id="PPA05009.1"/>
    </source>
</evidence>
<reference evidence="2" key="1">
    <citation type="journal article" date="2008" name="Nat. Genet.">
        <title>The Pristionchus pacificus genome provides a unique perspective on nematode lifestyle and parasitism.</title>
        <authorList>
            <person name="Dieterich C."/>
            <person name="Clifton S.W."/>
            <person name="Schuster L.N."/>
            <person name="Chinwalla A."/>
            <person name="Delehaunty K."/>
            <person name="Dinkelacker I."/>
            <person name="Fulton L."/>
            <person name="Fulton R."/>
            <person name="Godfrey J."/>
            <person name="Minx P."/>
            <person name="Mitreva M."/>
            <person name="Roeseler W."/>
            <person name="Tian H."/>
            <person name="Witte H."/>
            <person name="Yang S.P."/>
            <person name="Wilson R.K."/>
            <person name="Sommer R.J."/>
        </authorList>
    </citation>
    <scope>NUCLEOTIDE SEQUENCE [LARGE SCALE GENOMIC DNA]</scope>
    <source>
        <strain evidence="2">PS312</strain>
    </source>
</reference>
<keyword evidence="2" id="KW-1185">Reference proteome</keyword>
<organism evidence="1 2">
    <name type="scientific">Pristionchus pacificus</name>
    <name type="common">Parasitic nematode worm</name>
    <dbReference type="NCBI Taxonomy" id="54126"/>
    <lineage>
        <taxon>Eukaryota</taxon>
        <taxon>Metazoa</taxon>
        <taxon>Ecdysozoa</taxon>
        <taxon>Nematoda</taxon>
        <taxon>Chromadorea</taxon>
        <taxon>Rhabditida</taxon>
        <taxon>Rhabditina</taxon>
        <taxon>Diplogasteromorpha</taxon>
        <taxon>Diplogasteroidea</taxon>
        <taxon>Neodiplogasteridae</taxon>
        <taxon>Pristionchus</taxon>
    </lineage>
</organism>
<protein>
    <submittedName>
        <fullName evidence="1">Uncharacterized protein</fullName>
    </submittedName>
</protein>
<dbReference type="EnsemblMetazoa" id="PPA05009.1">
    <property type="protein sequence ID" value="PPA05009.1"/>
    <property type="gene ID" value="WBGene00094563"/>
</dbReference>
<sequence>MERLSDKKDYFASARKARLPSSVLSPYLCLSAPSPVPVLSRRSLSFGSLNLYASRHLYTGNRASERETTCNAHWDRGEIGILDSLHIAMGFADDSMIDEEVLDETKLHSWQLLLRFLHPSRQSEREIMQKGESQRGISPNDPRGSDADLISYYPHLLFESCGEEEINKAWKLYVVRNTGRCLFFSQTLSPCQGDPILFCFIAPNEKGTHAEAVNVDQSSIEPITVTGKPVKLSTIVTLIDEKEKKGFNEILRKK</sequence>
<accession>A0A2A6CE58</accession>
<name>A0A2A6CE58_PRIPA</name>
<accession>A0A8R1Y6D2</accession>
<evidence type="ECO:0000313" key="2">
    <source>
        <dbReference type="Proteomes" id="UP000005239"/>
    </source>
</evidence>